<evidence type="ECO:0000256" key="1">
    <source>
        <dbReference type="SAM" id="MobiDB-lite"/>
    </source>
</evidence>
<reference evidence="3" key="1">
    <citation type="submission" date="2021-12" db="EMBL/GenBank/DDBJ databases">
        <authorList>
            <person name="Zaccaron A."/>
            <person name="Stergiopoulos I."/>
        </authorList>
    </citation>
    <scope>NUCLEOTIDE SEQUENCE</scope>
    <source>
        <strain evidence="3">Race5_Kim</strain>
    </source>
</reference>
<name>A0A9Q8LGA1_PASFU</name>
<feature type="compositionally biased region" description="Basic and acidic residues" evidence="1">
    <location>
        <begin position="123"/>
        <end position="151"/>
    </location>
</feature>
<proteinExistence type="predicted"/>
<dbReference type="AlphaFoldDB" id="A0A9Q8LGA1"/>
<dbReference type="EMBL" id="CP090166">
    <property type="protein sequence ID" value="UJO16840.1"/>
    <property type="molecule type" value="Genomic_DNA"/>
</dbReference>
<keyword evidence="2" id="KW-1133">Transmembrane helix</keyword>
<evidence type="ECO:0000256" key="2">
    <source>
        <dbReference type="SAM" id="Phobius"/>
    </source>
</evidence>
<sequence>MTLKHTTANMPTPETEAHQTGKAAPKGFFSRMPSKQTQGIALIAVGGALILTSIYPYPVKSRTGNTFETTSTTNVQNRFIEAGAKDDHQGAVATSRTSQDDVSTAREGENRADAMARIHLKERQMSVGHEESHPNVWKKDDSGKGGIKDPTRPPTATQQSWGETKTE</sequence>
<feature type="region of interest" description="Disordered" evidence="1">
    <location>
        <begin position="84"/>
        <end position="109"/>
    </location>
</feature>
<dbReference type="GeneID" id="71984637"/>
<keyword evidence="2" id="KW-0812">Transmembrane</keyword>
<dbReference type="OrthoDB" id="10407237at2759"/>
<gene>
    <name evidence="3" type="ORF">CLAFUR5_04759</name>
</gene>
<reference evidence="3" key="2">
    <citation type="journal article" date="2022" name="Microb. Genom.">
        <title>A chromosome-scale genome assembly of the tomato pathogen Cladosporium fulvum reveals a compartmentalized genome architecture and the presence of a dispensable chromosome.</title>
        <authorList>
            <person name="Zaccaron A.Z."/>
            <person name="Chen L.H."/>
            <person name="Samaras A."/>
            <person name="Stergiopoulos I."/>
        </authorList>
    </citation>
    <scope>NUCLEOTIDE SEQUENCE</scope>
    <source>
        <strain evidence="3">Race5_Kim</strain>
    </source>
</reference>
<feature type="region of interest" description="Disordered" evidence="1">
    <location>
        <begin position="1"/>
        <end position="31"/>
    </location>
</feature>
<accession>A0A9Q8LGA1</accession>
<evidence type="ECO:0000313" key="4">
    <source>
        <dbReference type="Proteomes" id="UP000756132"/>
    </source>
</evidence>
<evidence type="ECO:0000313" key="3">
    <source>
        <dbReference type="EMBL" id="UJO16840.1"/>
    </source>
</evidence>
<keyword evidence="2" id="KW-0472">Membrane</keyword>
<feature type="transmembrane region" description="Helical" evidence="2">
    <location>
        <begin position="39"/>
        <end position="57"/>
    </location>
</feature>
<feature type="region of interest" description="Disordered" evidence="1">
    <location>
        <begin position="123"/>
        <end position="167"/>
    </location>
</feature>
<keyword evidence="4" id="KW-1185">Reference proteome</keyword>
<feature type="compositionally biased region" description="Polar residues" evidence="1">
    <location>
        <begin position="154"/>
        <end position="167"/>
    </location>
</feature>
<dbReference type="Proteomes" id="UP000756132">
    <property type="component" value="Chromosome 4"/>
</dbReference>
<feature type="compositionally biased region" description="Polar residues" evidence="1">
    <location>
        <begin position="1"/>
        <end position="12"/>
    </location>
</feature>
<organism evidence="3 4">
    <name type="scientific">Passalora fulva</name>
    <name type="common">Tomato leaf mold</name>
    <name type="synonym">Cladosporium fulvum</name>
    <dbReference type="NCBI Taxonomy" id="5499"/>
    <lineage>
        <taxon>Eukaryota</taxon>
        <taxon>Fungi</taxon>
        <taxon>Dikarya</taxon>
        <taxon>Ascomycota</taxon>
        <taxon>Pezizomycotina</taxon>
        <taxon>Dothideomycetes</taxon>
        <taxon>Dothideomycetidae</taxon>
        <taxon>Mycosphaerellales</taxon>
        <taxon>Mycosphaerellaceae</taxon>
        <taxon>Fulvia</taxon>
    </lineage>
</organism>
<dbReference type="KEGG" id="ffu:CLAFUR5_04759"/>
<feature type="compositionally biased region" description="Polar residues" evidence="1">
    <location>
        <begin position="92"/>
        <end position="102"/>
    </location>
</feature>
<dbReference type="RefSeq" id="XP_047761206.1">
    <property type="nucleotide sequence ID" value="XM_047903907.1"/>
</dbReference>
<protein>
    <submittedName>
        <fullName evidence="3">Uncharacterized protein</fullName>
    </submittedName>
</protein>